<dbReference type="EMBL" id="CP021780">
    <property type="protein sequence ID" value="ASA25683.1"/>
    <property type="molecule type" value="Genomic_DNA"/>
</dbReference>
<dbReference type="GO" id="GO:0004175">
    <property type="term" value="F:endopeptidase activity"/>
    <property type="evidence" value="ECO:0007669"/>
    <property type="project" value="UniProtKB-ARBA"/>
</dbReference>
<keyword evidence="1" id="KW-0472">Membrane</keyword>
<protein>
    <recommendedName>
        <fullName evidence="2">CAAX prenyl protease 2/Lysostaphin resistance protein A-like domain-containing protein</fullName>
    </recommendedName>
</protein>
<organism evidence="3 4">
    <name type="scientific">Paenibacillus donghaensis</name>
    <dbReference type="NCBI Taxonomy" id="414771"/>
    <lineage>
        <taxon>Bacteria</taxon>
        <taxon>Bacillati</taxon>
        <taxon>Bacillota</taxon>
        <taxon>Bacilli</taxon>
        <taxon>Bacillales</taxon>
        <taxon>Paenibacillaceae</taxon>
        <taxon>Paenibacillus</taxon>
    </lineage>
</organism>
<dbReference type="InterPro" id="IPR003675">
    <property type="entry name" value="Rce1/LyrA-like_dom"/>
</dbReference>
<gene>
    <name evidence="3" type="ORF">B9T62_36110</name>
</gene>
<feature type="transmembrane region" description="Helical" evidence="1">
    <location>
        <begin position="76"/>
        <end position="98"/>
    </location>
</feature>
<feature type="transmembrane region" description="Helical" evidence="1">
    <location>
        <begin position="152"/>
        <end position="172"/>
    </location>
</feature>
<dbReference type="AlphaFoldDB" id="A0A2Z2KPP2"/>
<dbReference type="OrthoDB" id="9777755at2"/>
<keyword evidence="1" id="KW-0812">Transmembrane</keyword>
<feature type="transmembrane region" description="Helical" evidence="1">
    <location>
        <begin position="38"/>
        <end position="55"/>
    </location>
</feature>
<evidence type="ECO:0000313" key="3">
    <source>
        <dbReference type="EMBL" id="ASA25683.1"/>
    </source>
</evidence>
<evidence type="ECO:0000256" key="1">
    <source>
        <dbReference type="SAM" id="Phobius"/>
    </source>
</evidence>
<sequence length="273" mass="31574">MKKLLKRYVFWTYGVFYCFILAIGIAMLVLKANTLAEILQVISAWTATFVFIAMFHKIYPKDNLIQYITRQFSERIKISTVLCIILLQFFVFLGYILFTSSIRNVSIKSLLVTSWITWLVTFGDNLIRGPLGEELGWRGFVLNELQKKFNPLKSAIIVGAAWGFWHTPLWFLSGYSGIQLIEYITCFLIYIIAASVIMTVFYNWNHNLLIPIMIHQFFNYFVAIQAGDVLQNIMVTALLYFIVAVVLVLLNYKKCLYGKCVERAEEVFTKGNL</sequence>
<feature type="transmembrane region" description="Helical" evidence="1">
    <location>
        <begin position="178"/>
        <end position="201"/>
    </location>
</feature>
<keyword evidence="4" id="KW-1185">Reference proteome</keyword>
<feature type="transmembrane region" description="Helical" evidence="1">
    <location>
        <begin position="233"/>
        <end position="252"/>
    </location>
</feature>
<keyword evidence="1" id="KW-1133">Transmembrane helix</keyword>
<evidence type="ECO:0000313" key="4">
    <source>
        <dbReference type="Proteomes" id="UP000249890"/>
    </source>
</evidence>
<dbReference type="Proteomes" id="UP000249890">
    <property type="component" value="Chromosome"/>
</dbReference>
<reference evidence="3 4" key="1">
    <citation type="submission" date="2017-06" db="EMBL/GenBank/DDBJ databases">
        <title>Complete genome sequence of Paenibacillus donghaensis KCTC 13049T isolated from East Sea sediment, South Korea.</title>
        <authorList>
            <person name="Jung B.K."/>
            <person name="Hong S.-J."/>
            <person name="Shin J.-H."/>
        </authorList>
    </citation>
    <scope>NUCLEOTIDE SEQUENCE [LARGE SCALE GENOMIC DNA]</scope>
    <source>
        <strain evidence="3 4">KCTC 13049</strain>
    </source>
</reference>
<dbReference type="Pfam" id="PF02517">
    <property type="entry name" value="Rce1-like"/>
    <property type="match status" value="1"/>
</dbReference>
<accession>A0A2Z2KPP2</accession>
<dbReference type="PANTHER" id="PTHR35797:SF1">
    <property type="entry name" value="PROTEASE"/>
    <property type="match status" value="1"/>
</dbReference>
<dbReference type="RefSeq" id="WP_087919645.1">
    <property type="nucleotide sequence ID" value="NZ_CP021780.1"/>
</dbReference>
<evidence type="ECO:0000259" key="2">
    <source>
        <dbReference type="Pfam" id="PF02517"/>
    </source>
</evidence>
<dbReference type="GO" id="GO:0080120">
    <property type="term" value="P:CAAX-box protein maturation"/>
    <property type="evidence" value="ECO:0007669"/>
    <property type="project" value="UniProtKB-ARBA"/>
</dbReference>
<feature type="domain" description="CAAX prenyl protease 2/Lysostaphin resistance protein A-like" evidence="2">
    <location>
        <begin position="119"/>
        <end position="221"/>
    </location>
</feature>
<dbReference type="InterPro" id="IPR042150">
    <property type="entry name" value="MmRce1-like"/>
</dbReference>
<feature type="transmembrane region" description="Helical" evidence="1">
    <location>
        <begin position="12"/>
        <end position="32"/>
    </location>
</feature>
<name>A0A2Z2KPP2_9BACL</name>
<dbReference type="PANTHER" id="PTHR35797">
    <property type="entry name" value="PROTEASE-RELATED"/>
    <property type="match status" value="1"/>
</dbReference>
<dbReference type="KEGG" id="pdh:B9T62_36110"/>
<proteinExistence type="predicted"/>